<evidence type="ECO:0000313" key="1">
    <source>
        <dbReference type="EMBL" id="QQK40884.1"/>
    </source>
</evidence>
<proteinExistence type="predicted"/>
<sequence>MKRSTRLIDRNVLSAYFVLMGLVSGLVNKLQCFCSINYARLVGWGLLKGFIRSSHNCIPPLINPGDLIKYALVEPRIEENTHPATYQFTFSEMIVNLVPAICQILVPRLNRIMCVVEHTNRLLNLSPSYP</sequence>
<protein>
    <submittedName>
        <fullName evidence="1">Uncharacterized protein</fullName>
    </submittedName>
</protein>
<evidence type="ECO:0000313" key="2">
    <source>
        <dbReference type="Proteomes" id="UP000595662"/>
    </source>
</evidence>
<name>A0A7T6XGU8_PENDI</name>
<organism evidence="1 2">
    <name type="scientific">Penicillium digitatum</name>
    <name type="common">Green mold</name>
    <dbReference type="NCBI Taxonomy" id="36651"/>
    <lineage>
        <taxon>Eukaryota</taxon>
        <taxon>Fungi</taxon>
        <taxon>Dikarya</taxon>
        <taxon>Ascomycota</taxon>
        <taxon>Pezizomycotina</taxon>
        <taxon>Eurotiomycetes</taxon>
        <taxon>Eurotiomycetidae</taxon>
        <taxon>Eurotiales</taxon>
        <taxon>Aspergillaceae</taxon>
        <taxon>Penicillium</taxon>
    </lineage>
</organism>
<dbReference type="EMBL" id="CP060774">
    <property type="protein sequence ID" value="QQK40884.1"/>
    <property type="molecule type" value="Genomic_DNA"/>
</dbReference>
<dbReference type="AlphaFoldDB" id="A0A7T6XGU8"/>
<dbReference type="RefSeq" id="XP_065955981.1">
    <property type="nucleotide sequence ID" value="XM_066100581.1"/>
</dbReference>
<dbReference type="GeneID" id="90952541"/>
<accession>A0A7T6XGU8</accession>
<reference evidence="1 2" key="1">
    <citation type="submission" date="2020-08" db="EMBL/GenBank/DDBJ databases">
        <title>The completed genome sequence of the pathogenic ascomycete fungus Penicillium digitatum.</title>
        <authorList>
            <person name="Wang M."/>
        </authorList>
    </citation>
    <scope>NUCLEOTIDE SEQUENCE [LARGE SCALE GENOMIC DNA]</scope>
    <source>
        <strain evidence="1 2">PdW03</strain>
    </source>
</reference>
<gene>
    <name evidence="1" type="ORF">Pdw03_3738</name>
</gene>
<dbReference type="Proteomes" id="UP000595662">
    <property type="component" value="Chromosome 1"/>
</dbReference>